<dbReference type="Gene3D" id="1.10.8.430">
    <property type="entry name" value="Helical domain of apoptotic protease-activating factors"/>
    <property type="match status" value="1"/>
</dbReference>
<dbReference type="GO" id="GO:0000160">
    <property type="term" value="P:phosphorelay signal transduction system"/>
    <property type="evidence" value="ECO:0007669"/>
    <property type="project" value="UniProtKB-KW"/>
</dbReference>
<feature type="region of interest" description="Disordered" evidence="7">
    <location>
        <begin position="243"/>
        <end position="277"/>
    </location>
</feature>
<dbReference type="Gene3D" id="1.25.40.10">
    <property type="entry name" value="Tetratricopeptide repeat domain"/>
    <property type="match status" value="1"/>
</dbReference>
<dbReference type="Gene3D" id="1.10.10.10">
    <property type="entry name" value="Winged helix-like DNA-binding domain superfamily/Winged helix DNA-binding domain"/>
    <property type="match status" value="1"/>
</dbReference>
<dbReference type="SUPFAM" id="SSF52540">
    <property type="entry name" value="P-loop containing nucleoside triphosphate hydrolases"/>
    <property type="match status" value="1"/>
</dbReference>
<dbReference type="GO" id="GO:0043531">
    <property type="term" value="F:ADP binding"/>
    <property type="evidence" value="ECO:0007669"/>
    <property type="project" value="InterPro"/>
</dbReference>
<dbReference type="CDD" id="cd15831">
    <property type="entry name" value="BTAD"/>
    <property type="match status" value="1"/>
</dbReference>
<feature type="compositionally biased region" description="Gly residues" evidence="7">
    <location>
        <begin position="261"/>
        <end position="272"/>
    </location>
</feature>
<evidence type="ECO:0000256" key="5">
    <source>
        <dbReference type="ARBA" id="ARBA00023163"/>
    </source>
</evidence>
<accession>A0AB39Y5C0</accession>
<feature type="domain" description="OmpR/PhoB-type" evidence="8">
    <location>
        <begin position="1"/>
        <end position="93"/>
    </location>
</feature>
<dbReference type="SUPFAM" id="SSF48452">
    <property type="entry name" value="TPR-like"/>
    <property type="match status" value="1"/>
</dbReference>
<proteinExistence type="inferred from homology"/>
<protein>
    <submittedName>
        <fullName evidence="9">BTAD domain-containing putative transcriptional regulator</fullName>
    </submittedName>
</protein>
<dbReference type="InterPro" id="IPR042197">
    <property type="entry name" value="Apaf_helical"/>
</dbReference>
<dbReference type="RefSeq" id="WP_078987491.1">
    <property type="nucleotide sequence ID" value="NZ_CP165727.1"/>
</dbReference>
<dbReference type="PANTHER" id="PTHR35807">
    <property type="entry name" value="TRANSCRIPTIONAL REGULATOR REDD-RELATED"/>
    <property type="match status" value="1"/>
</dbReference>
<dbReference type="SUPFAM" id="SSF46894">
    <property type="entry name" value="C-terminal effector domain of the bipartite response regulators"/>
    <property type="match status" value="1"/>
</dbReference>
<dbReference type="PRINTS" id="PR00364">
    <property type="entry name" value="DISEASERSIST"/>
</dbReference>
<dbReference type="Pfam" id="PF03704">
    <property type="entry name" value="BTAD"/>
    <property type="match status" value="1"/>
</dbReference>
<feature type="DNA-binding region" description="OmpR/PhoB-type" evidence="6">
    <location>
        <begin position="1"/>
        <end position="93"/>
    </location>
</feature>
<gene>
    <name evidence="9" type="ORF">AB5J51_19220</name>
</gene>
<keyword evidence="2" id="KW-0902">Two-component regulatory system</keyword>
<keyword evidence="4 6" id="KW-0238">DNA-binding</keyword>
<dbReference type="InterPro" id="IPR001867">
    <property type="entry name" value="OmpR/PhoB-type_DNA-bd"/>
</dbReference>
<dbReference type="InterPro" id="IPR049945">
    <property type="entry name" value="AAA_22"/>
</dbReference>
<comment type="similarity">
    <text evidence="1">Belongs to the AfsR/DnrI/RedD regulatory family.</text>
</comment>
<dbReference type="PANTHER" id="PTHR35807:SF1">
    <property type="entry name" value="TRANSCRIPTIONAL REGULATOR REDD"/>
    <property type="match status" value="1"/>
</dbReference>
<evidence type="ECO:0000256" key="1">
    <source>
        <dbReference type="ARBA" id="ARBA00005820"/>
    </source>
</evidence>
<dbReference type="Pfam" id="PF13401">
    <property type="entry name" value="AAA_22"/>
    <property type="match status" value="1"/>
</dbReference>
<evidence type="ECO:0000256" key="6">
    <source>
        <dbReference type="PROSITE-ProRule" id="PRU01091"/>
    </source>
</evidence>
<dbReference type="InterPro" id="IPR036388">
    <property type="entry name" value="WH-like_DNA-bd_sf"/>
</dbReference>
<reference evidence="9" key="1">
    <citation type="submission" date="2024-08" db="EMBL/GenBank/DDBJ databases">
        <authorList>
            <person name="Yu S.T."/>
        </authorList>
    </citation>
    <scope>NUCLEOTIDE SEQUENCE</scope>
    <source>
        <strain evidence="9">R33</strain>
    </source>
</reference>
<evidence type="ECO:0000259" key="8">
    <source>
        <dbReference type="PROSITE" id="PS51755"/>
    </source>
</evidence>
<dbReference type="InterPro" id="IPR027417">
    <property type="entry name" value="P-loop_NTPase"/>
</dbReference>
<dbReference type="Pfam" id="PF00486">
    <property type="entry name" value="Trans_reg_C"/>
    <property type="match status" value="1"/>
</dbReference>
<dbReference type="EMBL" id="CP165727">
    <property type="protein sequence ID" value="XDV64921.1"/>
    <property type="molecule type" value="Genomic_DNA"/>
</dbReference>
<dbReference type="InterPro" id="IPR005158">
    <property type="entry name" value="BTAD"/>
</dbReference>
<evidence type="ECO:0000256" key="4">
    <source>
        <dbReference type="ARBA" id="ARBA00023125"/>
    </source>
</evidence>
<organism evidence="9">
    <name type="scientific">Streptomyces sp. R33</name>
    <dbReference type="NCBI Taxonomy" id="3238629"/>
    <lineage>
        <taxon>Bacteria</taxon>
        <taxon>Bacillati</taxon>
        <taxon>Actinomycetota</taxon>
        <taxon>Actinomycetes</taxon>
        <taxon>Kitasatosporales</taxon>
        <taxon>Streptomycetaceae</taxon>
        <taxon>Streptomyces</taxon>
    </lineage>
</organism>
<dbReference type="SMART" id="SM00862">
    <property type="entry name" value="Trans_reg_C"/>
    <property type="match status" value="1"/>
</dbReference>
<dbReference type="SMART" id="SM01043">
    <property type="entry name" value="BTAD"/>
    <property type="match status" value="1"/>
</dbReference>
<sequence>MLDDLQFDVFGPLTVRRNGELLEIPQAKHRVVLAALLLRANRTLTAEELIQQLWGGEPPLTARKTLQGYIARLRKVLGADVVVSRASGYAIAIDGERLDLDRFNLLLHKAELSAEPAERAGLFRSALEQTNGTPLVDIPSEYLHQGDGAALLERWLNATESWADAEMAVGRCAEVLPRLRALVSEHPFRESAWGRLMTALYKAGRQGEALATYQEARRLLSEELGVEPGEELRAAHRQILAGPAARSDGEPDPAPRAPAGSGSGNGGGGGGPRRVAGAAEPAASPYTLPPRLAEFARPGIEAELIQRLRDVSRDGAERTVPQTLNLYGAAGVGKTTMAVRVAHAVSPVFPDGQLYVELQRGDGFREPADVLGELVRALGVAPGAVPAEFAERVALYRGLLSHRRVLIVLDGARDEAQVRPLLPASPTCAAVVTSLEMLSTLGGTRHVRLGLLSAEESREILARIVGRERVAAEEGAAQDLVRYCGRLPLAIRIVGARLLERPHWRLETLARRLESDRRRLDELVVGDLGVRESLAVGYAALDAPERRAFRLLSLLEMASFPVRVAAAALGLPDDRAEETLERLTAQHLLDADFVKGSGVRFSYHPLVRLYARELTFDVDSMQSRHGAVQNALAAWYTRPAGALVPLRATASPGTGPAVRAGAGAAFPAAALPPELGFTA</sequence>
<evidence type="ECO:0000313" key="9">
    <source>
        <dbReference type="EMBL" id="XDV64921.1"/>
    </source>
</evidence>
<evidence type="ECO:0000256" key="2">
    <source>
        <dbReference type="ARBA" id="ARBA00023012"/>
    </source>
</evidence>
<keyword evidence="5" id="KW-0804">Transcription</keyword>
<evidence type="ECO:0000256" key="3">
    <source>
        <dbReference type="ARBA" id="ARBA00023015"/>
    </source>
</evidence>
<dbReference type="Gene3D" id="3.40.50.300">
    <property type="entry name" value="P-loop containing nucleotide triphosphate hydrolases"/>
    <property type="match status" value="1"/>
</dbReference>
<dbReference type="GO" id="GO:0003677">
    <property type="term" value="F:DNA binding"/>
    <property type="evidence" value="ECO:0007669"/>
    <property type="project" value="UniProtKB-UniRule"/>
</dbReference>
<dbReference type="InterPro" id="IPR051677">
    <property type="entry name" value="AfsR-DnrI-RedD_regulator"/>
</dbReference>
<name>A0AB39Y5C0_9ACTN</name>
<dbReference type="PROSITE" id="PS51755">
    <property type="entry name" value="OMPR_PHOB"/>
    <property type="match status" value="1"/>
</dbReference>
<dbReference type="GO" id="GO:0006355">
    <property type="term" value="P:regulation of DNA-templated transcription"/>
    <property type="evidence" value="ECO:0007669"/>
    <property type="project" value="InterPro"/>
</dbReference>
<dbReference type="AlphaFoldDB" id="A0AB39Y5C0"/>
<evidence type="ECO:0000256" key="7">
    <source>
        <dbReference type="SAM" id="MobiDB-lite"/>
    </source>
</evidence>
<keyword evidence="3" id="KW-0805">Transcription regulation</keyword>
<dbReference type="InterPro" id="IPR011990">
    <property type="entry name" value="TPR-like_helical_dom_sf"/>
</dbReference>
<dbReference type="InterPro" id="IPR016032">
    <property type="entry name" value="Sig_transdc_resp-reg_C-effctor"/>
</dbReference>